<evidence type="ECO:0000256" key="1">
    <source>
        <dbReference type="SAM" id="Phobius"/>
    </source>
</evidence>
<keyword evidence="3" id="KW-1185">Reference proteome</keyword>
<feature type="transmembrane region" description="Helical" evidence="1">
    <location>
        <begin position="132"/>
        <end position="163"/>
    </location>
</feature>
<dbReference type="Pfam" id="PF06013">
    <property type="entry name" value="WXG100"/>
    <property type="match status" value="1"/>
</dbReference>
<evidence type="ECO:0008006" key="4">
    <source>
        <dbReference type="Google" id="ProtNLM"/>
    </source>
</evidence>
<dbReference type="RefSeq" id="WP_168117229.1">
    <property type="nucleotide sequence ID" value="NZ_BOON01000041.1"/>
</dbReference>
<sequence length="285" mass="29954">MSGEQHANKLESWFSSLPSLVQEVLHEPFDWANGCLKSVAGNPDALMAAAGQYVQIAESVHLVGQQQVQARAALAGQWRGDAYDAFTEKMQHVEEQLAKLAEAIKPVKEVLESGAQACVESANMIIDLVTSLIMFALGTIAVNVALAVISLGTSLAAGVAAVVAKAVDTLAKVARVVEKLAQVLAKVAEIFRKLSQLLKTISQVVKQLLEVLKDGKALAKTAKGWDKLGAMTSSSIQYAATSKGISAATGGTVNIPGGGGKLYATGKDYVEGWQDASDAQDHAQR</sequence>
<proteinExistence type="predicted"/>
<protein>
    <recommendedName>
        <fullName evidence="4">WXG100 family type VII secretion target</fullName>
    </recommendedName>
</protein>
<keyword evidence="1" id="KW-1133">Transmembrane helix</keyword>
<name>A0A8J3X1T5_9ACTN</name>
<gene>
    <name evidence="2" type="ORF">Pme01_43540</name>
</gene>
<dbReference type="AlphaFoldDB" id="A0A8J3X1T5"/>
<dbReference type="InterPro" id="IPR010310">
    <property type="entry name" value="T7SS_ESAT-6-like"/>
</dbReference>
<dbReference type="EMBL" id="BOON01000041">
    <property type="protein sequence ID" value="GII24757.1"/>
    <property type="molecule type" value="Genomic_DNA"/>
</dbReference>
<keyword evidence="1" id="KW-0812">Transmembrane</keyword>
<reference evidence="2" key="1">
    <citation type="submission" date="2021-01" db="EMBL/GenBank/DDBJ databases">
        <title>Whole genome shotgun sequence of Planosporangium mesophilum NBRC 109066.</title>
        <authorList>
            <person name="Komaki H."/>
            <person name="Tamura T."/>
        </authorList>
    </citation>
    <scope>NUCLEOTIDE SEQUENCE</scope>
    <source>
        <strain evidence="2">NBRC 109066</strain>
    </source>
</reference>
<comment type="caution">
    <text evidence="2">The sequence shown here is derived from an EMBL/GenBank/DDBJ whole genome shotgun (WGS) entry which is preliminary data.</text>
</comment>
<evidence type="ECO:0000313" key="3">
    <source>
        <dbReference type="Proteomes" id="UP000599074"/>
    </source>
</evidence>
<dbReference type="InterPro" id="IPR036689">
    <property type="entry name" value="ESAT-6-like_sf"/>
</dbReference>
<keyword evidence="1" id="KW-0472">Membrane</keyword>
<dbReference type="SUPFAM" id="SSF140453">
    <property type="entry name" value="EsxAB dimer-like"/>
    <property type="match status" value="1"/>
</dbReference>
<accession>A0A8J3X1T5</accession>
<evidence type="ECO:0000313" key="2">
    <source>
        <dbReference type="EMBL" id="GII24757.1"/>
    </source>
</evidence>
<dbReference type="Proteomes" id="UP000599074">
    <property type="component" value="Unassembled WGS sequence"/>
</dbReference>
<dbReference type="Gene3D" id="1.10.287.1060">
    <property type="entry name" value="ESAT-6-like"/>
    <property type="match status" value="1"/>
</dbReference>
<organism evidence="2 3">
    <name type="scientific">Planosporangium mesophilum</name>
    <dbReference type="NCBI Taxonomy" id="689768"/>
    <lineage>
        <taxon>Bacteria</taxon>
        <taxon>Bacillati</taxon>
        <taxon>Actinomycetota</taxon>
        <taxon>Actinomycetes</taxon>
        <taxon>Micromonosporales</taxon>
        <taxon>Micromonosporaceae</taxon>
        <taxon>Planosporangium</taxon>
    </lineage>
</organism>